<sequence>MALESGGHSLAGGLGALHLATVSDTRDPEGRGRVRVRLAALDVELWAPLLVASAGNGYGVACLPKNGEIVAVGFVGPDLPLVLGSLWSGGAPPQDGADPAEERYSVKTPAGTELRFDDADGPQLLIETPAGQRVLVTDGEGGQVRIEVGGNSITVDSDSIALQASSEVTVNAGQVKVSAGMLSVEAGMSKFSGVVKCDTLISNAVVSSSYTPGAGNIW</sequence>
<dbReference type="SUPFAM" id="SSF69349">
    <property type="entry name" value="Phage fibre proteins"/>
    <property type="match status" value="1"/>
</dbReference>
<protein>
    <recommendedName>
        <fullName evidence="1">Gp5/Type VI secretion system Vgr protein OB-fold domain-containing protein</fullName>
    </recommendedName>
</protein>
<dbReference type="InterPro" id="IPR037026">
    <property type="entry name" value="Vgr_OB-fold_dom_sf"/>
</dbReference>
<dbReference type="OrthoDB" id="9762420at2"/>
<dbReference type="Pfam" id="PF04717">
    <property type="entry name" value="Phage_base_V"/>
    <property type="match status" value="1"/>
</dbReference>
<gene>
    <name evidence="2" type="ORF">C7443_101269</name>
</gene>
<organism evidence="2 3">
    <name type="scientific">Plasticicumulans acidivorans</name>
    <dbReference type="NCBI Taxonomy" id="886464"/>
    <lineage>
        <taxon>Bacteria</taxon>
        <taxon>Pseudomonadati</taxon>
        <taxon>Pseudomonadota</taxon>
        <taxon>Gammaproteobacteria</taxon>
        <taxon>Candidatus Competibacteraceae</taxon>
        <taxon>Plasticicumulans</taxon>
    </lineage>
</organism>
<name>A0A317N0X6_9GAMM</name>
<accession>A0A317N0X6</accession>
<reference evidence="2 3" key="1">
    <citation type="submission" date="2018-05" db="EMBL/GenBank/DDBJ databases">
        <title>Genomic Encyclopedia of Type Strains, Phase IV (KMG-IV): sequencing the most valuable type-strain genomes for metagenomic binning, comparative biology and taxonomic classification.</title>
        <authorList>
            <person name="Goeker M."/>
        </authorList>
    </citation>
    <scope>NUCLEOTIDE SEQUENCE [LARGE SCALE GENOMIC DNA]</scope>
    <source>
        <strain evidence="2 3">DSM 23606</strain>
    </source>
</reference>
<evidence type="ECO:0000313" key="3">
    <source>
        <dbReference type="Proteomes" id="UP000246569"/>
    </source>
</evidence>
<dbReference type="EMBL" id="QGTJ01000001">
    <property type="protein sequence ID" value="PWV65784.1"/>
    <property type="molecule type" value="Genomic_DNA"/>
</dbReference>
<evidence type="ECO:0000313" key="2">
    <source>
        <dbReference type="EMBL" id="PWV65784.1"/>
    </source>
</evidence>
<dbReference type="InterPro" id="IPR006531">
    <property type="entry name" value="Gp5/Vgr_OB"/>
</dbReference>
<evidence type="ECO:0000259" key="1">
    <source>
        <dbReference type="Pfam" id="PF04717"/>
    </source>
</evidence>
<feature type="domain" description="Gp5/Type VI secretion system Vgr protein OB-fold" evidence="1">
    <location>
        <begin position="19"/>
        <end position="87"/>
    </location>
</feature>
<dbReference type="AlphaFoldDB" id="A0A317N0X6"/>
<dbReference type="RefSeq" id="WP_110016776.1">
    <property type="nucleotide sequence ID" value="NZ_QGTJ01000001.1"/>
</dbReference>
<keyword evidence="3" id="KW-1185">Reference proteome</keyword>
<dbReference type="SUPFAM" id="SSF69255">
    <property type="entry name" value="gp5 N-terminal domain-like"/>
    <property type="match status" value="1"/>
</dbReference>
<comment type="caution">
    <text evidence="2">The sequence shown here is derived from an EMBL/GenBank/DDBJ whole genome shotgun (WGS) entry which is preliminary data.</text>
</comment>
<dbReference type="Gene3D" id="2.40.50.230">
    <property type="entry name" value="Gp5 N-terminal domain"/>
    <property type="match status" value="1"/>
</dbReference>
<proteinExistence type="predicted"/>
<dbReference type="Proteomes" id="UP000246569">
    <property type="component" value="Unassembled WGS sequence"/>
</dbReference>